<accession>A0ABY3PSB3</accession>
<dbReference type="RefSeq" id="WP_230843569.1">
    <property type="nucleotide sequence ID" value="NZ_CP063845.1"/>
</dbReference>
<evidence type="ECO:0000256" key="2">
    <source>
        <dbReference type="SAM" id="SignalP"/>
    </source>
</evidence>
<feature type="signal peptide" evidence="2">
    <location>
        <begin position="1"/>
        <end position="28"/>
    </location>
</feature>
<dbReference type="Proteomes" id="UP001054846">
    <property type="component" value="Chromosome"/>
</dbReference>
<dbReference type="InterPro" id="IPR024370">
    <property type="entry name" value="PBP_domain"/>
</dbReference>
<proteinExistence type="inferred from homology"/>
<name>A0ABY3PSB3_9CYAN</name>
<dbReference type="Pfam" id="PF12849">
    <property type="entry name" value="PBP_like_2"/>
    <property type="match status" value="1"/>
</dbReference>
<dbReference type="PANTHER" id="PTHR42996">
    <property type="entry name" value="PHOSPHATE-BINDING PROTEIN PSTS"/>
    <property type="match status" value="1"/>
</dbReference>
<sequence>MFKPALQKAATAALALLTGLAAAPSAQAQVTQLFGNGTYLFAPVTRTWLDCYGITVPSTNPRPSLCPTPIENIQYFYAGTGSGAGIENFIQQNSKATGGLLELPPFLDPATGVTSYPYTRPNGEIVPDFSMDAAVFTPTQDGAYANLARRTRSKYWRLPVVAGTVGMPFSAAKDINGVGLPENLNLTRAQYCDLWSGKVLNWSELNLLNADGTSAGPGPNLPVVRVVRADNSGGTYALTNHLTQACRDLDADGVAESSYPWTEPFQERSIWGITEYPDNSPIISGNGAPRQLLTLISTPGAIGYVTAMALDPFTADRPQATSLQTGHSVNSLAKGGTVYQFVQPNAMTARTALTGVKDIYTISSSMRDSKQDGAYPITAPGFALLYCKYDAQGAAKVPQGVGQALKNFFGWALTADPDGQMGTADDPVADKLAATLLYSPLPNALKAQSRKALSTIDTDRCTGSGPFGAH</sequence>
<evidence type="ECO:0000313" key="4">
    <source>
        <dbReference type="EMBL" id="UFP96324.1"/>
    </source>
</evidence>
<feature type="domain" description="PBP" evidence="3">
    <location>
        <begin position="24"/>
        <end position="409"/>
    </location>
</feature>
<gene>
    <name evidence="4" type="ORF">ISF26_08985</name>
</gene>
<organism evidence="4 5">
    <name type="scientific">Gloeobacter morelensis MG652769</name>
    <dbReference type="NCBI Taxonomy" id="2781736"/>
    <lineage>
        <taxon>Bacteria</taxon>
        <taxon>Bacillati</taxon>
        <taxon>Cyanobacteriota</taxon>
        <taxon>Cyanophyceae</taxon>
        <taxon>Gloeobacterales</taxon>
        <taxon>Gloeobacteraceae</taxon>
        <taxon>Gloeobacter</taxon>
        <taxon>Gloeobacter morelensis</taxon>
    </lineage>
</organism>
<evidence type="ECO:0000256" key="1">
    <source>
        <dbReference type="ARBA" id="ARBA00008725"/>
    </source>
</evidence>
<keyword evidence="5" id="KW-1185">Reference proteome</keyword>
<keyword evidence="2" id="KW-0732">Signal</keyword>
<comment type="similarity">
    <text evidence="1">Belongs to the PstS family.</text>
</comment>
<feature type="chain" id="PRO_5046564471" evidence="2">
    <location>
        <begin position="29"/>
        <end position="470"/>
    </location>
</feature>
<dbReference type="SUPFAM" id="SSF53850">
    <property type="entry name" value="Periplasmic binding protein-like II"/>
    <property type="match status" value="1"/>
</dbReference>
<dbReference type="PANTHER" id="PTHR42996:SF1">
    <property type="entry name" value="PHOSPHATE-BINDING PROTEIN PSTS"/>
    <property type="match status" value="1"/>
</dbReference>
<dbReference type="EMBL" id="CP063845">
    <property type="protein sequence ID" value="UFP96324.1"/>
    <property type="molecule type" value="Genomic_DNA"/>
</dbReference>
<dbReference type="Gene3D" id="3.40.190.10">
    <property type="entry name" value="Periplasmic binding protein-like II"/>
    <property type="match status" value="2"/>
</dbReference>
<reference evidence="4 5" key="1">
    <citation type="journal article" date="2021" name="Genome Biol. Evol.">
        <title>Complete Genome Sequencing of a Novel Gloeobacter Species from a Waterfall Cave in Mexico.</title>
        <authorList>
            <person name="Saw J.H."/>
            <person name="Cardona T."/>
            <person name="Montejano G."/>
        </authorList>
    </citation>
    <scope>NUCLEOTIDE SEQUENCE [LARGE SCALE GENOMIC DNA]</scope>
    <source>
        <strain evidence="4">MG652769</strain>
    </source>
</reference>
<protein>
    <submittedName>
        <fullName evidence="4">Substrate-binding domain-containing protein</fullName>
    </submittedName>
</protein>
<dbReference type="InterPro" id="IPR050962">
    <property type="entry name" value="Phosphate-bind_PstS"/>
</dbReference>
<evidence type="ECO:0000313" key="5">
    <source>
        <dbReference type="Proteomes" id="UP001054846"/>
    </source>
</evidence>
<evidence type="ECO:0000259" key="3">
    <source>
        <dbReference type="Pfam" id="PF12849"/>
    </source>
</evidence>